<dbReference type="EMBL" id="CBWP010000052">
    <property type="protein sequence ID" value="CDL38868.1"/>
    <property type="molecule type" value="Genomic_DNA"/>
</dbReference>
<comment type="caution">
    <text evidence="1">The sequence shown here is derived from an EMBL/GenBank/DDBJ whole genome shotgun (WGS) entry which is preliminary data.</text>
</comment>
<proteinExistence type="predicted"/>
<evidence type="ECO:0000313" key="1">
    <source>
        <dbReference type="EMBL" id="CDL38868.1"/>
    </source>
</evidence>
<dbReference type="RefSeq" id="WP_181642338.1">
    <property type="nucleotide sequence ID" value="NZ_CP056852.1"/>
</dbReference>
<sequence>MVLETIHQDGIAKAILYRQVSVDSVSCPERENEIIRPANDDHAITGSKCRA</sequence>
<protein>
    <submittedName>
        <fullName evidence="1">Uncharacterized protein</fullName>
    </submittedName>
</protein>
<dbReference type="AlphaFoldDB" id="A0A7G2IPV9"/>
<accession>A0A7G2IPV9</accession>
<organism evidence="1 2">
    <name type="scientific">Citrobacter freundii</name>
    <dbReference type="NCBI Taxonomy" id="546"/>
    <lineage>
        <taxon>Bacteria</taxon>
        <taxon>Pseudomonadati</taxon>
        <taxon>Pseudomonadota</taxon>
        <taxon>Gammaproteobacteria</taxon>
        <taxon>Enterobacterales</taxon>
        <taxon>Enterobacteriaceae</taxon>
        <taxon>Citrobacter</taxon>
        <taxon>Citrobacter freundii complex</taxon>
    </lineage>
</organism>
<reference evidence="1 2" key="1">
    <citation type="submission" date="2013-10" db="EMBL/GenBank/DDBJ databases">
        <title>Antibiotic resistance diversity of beta-lactamase producers in the General Hospital Vienna.</title>
        <authorList>
            <person name="Barisic I."/>
            <person name="Mitteregger D."/>
            <person name="Hirschl A.M."/>
            <person name="Noehammer C."/>
            <person name="Wiesinger-Mayr H."/>
        </authorList>
    </citation>
    <scope>NUCLEOTIDE SEQUENCE [LARGE SCALE GENOMIC DNA]</scope>
    <source>
        <strain evidence="1 2">ISC11</strain>
    </source>
</reference>
<name>A0A7G2IPV9_CITFR</name>
<dbReference type="Proteomes" id="UP000019194">
    <property type="component" value="Unassembled WGS sequence"/>
</dbReference>
<evidence type="ECO:0000313" key="2">
    <source>
        <dbReference type="Proteomes" id="UP000019194"/>
    </source>
</evidence>